<dbReference type="OrthoDB" id="9763670at2"/>
<keyword evidence="2 10" id="KW-0813">Transport</keyword>
<dbReference type="Proteomes" id="UP000298602">
    <property type="component" value="Chromosome"/>
</dbReference>
<dbReference type="InterPro" id="IPR037066">
    <property type="entry name" value="Plug_dom_sf"/>
</dbReference>
<proteinExistence type="inferred from homology"/>
<dbReference type="GO" id="GO:0015344">
    <property type="term" value="F:siderophore uptake transmembrane transporter activity"/>
    <property type="evidence" value="ECO:0007669"/>
    <property type="project" value="TreeGrafter"/>
</dbReference>
<protein>
    <submittedName>
        <fullName evidence="15">TonB-dependent receptor</fullName>
    </submittedName>
</protein>
<keyword evidence="6 11" id="KW-0798">TonB box</keyword>
<feature type="domain" description="TonB-dependent receptor plug" evidence="14">
    <location>
        <begin position="51"/>
        <end position="151"/>
    </location>
</feature>
<dbReference type="PANTHER" id="PTHR30069">
    <property type="entry name" value="TONB-DEPENDENT OUTER MEMBRANE RECEPTOR"/>
    <property type="match status" value="1"/>
</dbReference>
<keyword evidence="16" id="KW-1185">Reference proteome</keyword>
<evidence type="ECO:0000259" key="13">
    <source>
        <dbReference type="Pfam" id="PF00593"/>
    </source>
</evidence>
<keyword evidence="9 10" id="KW-0998">Cell outer membrane</keyword>
<evidence type="ECO:0000256" key="6">
    <source>
        <dbReference type="ARBA" id="ARBA00023077"/>
    </source>
</evidence>
<keyword evidence="7 10" id="KW-0472">Membrane</keyword>
<evidence type="ECO:0000256" key="5">
    <source>
        <dbReference type="ARBA" id="ARBA00022729"/>
    </source>
</evidence>
<dbReference type="InterPro" id="IPR000531">
    <property type="entry name" value="Beta-barrel_TonB"/>
</dbReference>
<feature type="signal peptide" evidence="12">
    <location>
        <begin position="1"/>
        <end position="25"/>
    </location>
</feature>
<evidence type="ECO:0000313" key="15">
    <source>
        <dbReference type="EMBL" id="QCQ22004.1"/>
    </source>
</evidence>
<evidence type="ECO:0000256" key="7">
    <source>
        <dbReference type="ARBA" id="ARBA00023136"/>
    </source>
</evidence>
<dbReference type="Gene3D" id="2.170.130.10">
    <property type="entry name" value="TonB-dependent receptor, plug domain"/>
    <property type="match status" value="1"/>
</dbReference>
<comment type="similarity">
    <text evidence="10 11">Belongs to the TonB-dependent receptor family.</text>
</comment>
<dbReference type="Gene3D" id="2.40.170.20">
    <property type="entry name" value="TonB-dependent receptor, beta-barrel domain"/>
    <property type="match status" value="1"/>
</dbReference>
<evidence type="ECO:0000256" key="9">
    <source>
        <dbReference type="ARBA" id="ARBA00023237"/>
    </source>
</evidence>
<evidence type="ECO:0000256" key="3">
    <source>
        <dbReference type="ARBA" id="ARBA00022452"/>
    </source>
</evidence>
<keyword evidence="4 10" id="KW-0812">Transmembrane</keyword>
<evidence type="ECO:0000256" key="4">
    <source>
        <dbReference type="ARBA" id="ARBA00022692"/>
    </source>
</evidence>
<reference evidence="15 16" key="1">
    <citation type="submission" date="2019-05" db="EMBL/GenBank/DDBJ databases">
        <title>The Complete Genome Sequence of the n-alkane-degrading Desulfoglaeba alkanexedens ALDC reveals multiple alkylsuccinate synthase gene clusters.</title>
        <authorList>
            <person name="Callaghan A.V."/>
            <person name="Davidova I.A."/>
            <person name="Duncan K.E."/>
            <person name="Morris B."/>
            <person name="McInerney M.J."/>
        </authorList>
    </citation>
    <scope>NUCLEOTIDE SEQUENCE [LARGE SCALE GENOMIC DNA]</scope>
    <source>
        <strain evidence="15 16">ALDC</strain>
    </source>
</reference>
<accession>A0A4P8L2P3</accession>
<dbReference type="PROSITE" id="PS52016">
    <property type="entry name" value="TONB_DEPENDENT_REC_3"/>
    <property type="match status" value="1"/>
</dbReference>
<sequence>MGGIRMKIFVLFITACLKPSLAAVAAEDVHTLQPVTVVAEGMVSPEQNVRTVDLTTEQKPVAGTVPDALDKAAGIDIQRRSVLTPKSSQVRIRGLEEQRSLILLDGRPLNGTGVMGGQFVDWSLLAVENWQAAEIGKGAFTARYGNTLGGTINLVPAYPPIEPTFSIVGGFKRYDTYSGSAAVAGRLGSFGARLAAAYVETSGNMRNSEAERSNFSGDFYWFWGEDGEVRLSARYTQGDFNMPVRNDKDLPGYDSDYPESTGSYLIGPGIAFPAGDTHGDGSFYTKERTELDLSVKKLIAGFDSEWKLYFNNEDRTDRIDSYNQDVKVLEREATPDRSWGWLAHFSKPLGDHRLGFGADANYQGYGGAENTFVLSGYFPKPPMDGSDEWDATRYHGAFVDDTWTIRSWLSLYAGLRYEDYFGDRSVDQVVGYNAQGKPTGFETTRARFDENTLLPKFGVTLKPLEHLTVFGHAARATRFPDNPAFSWYFGGYRPEVDPNSGVVRKNLTFEDALQYEAGLHYAGIPRTALTLTWYRYRVDDYIRWIFGYAPSRVVYNVDRVDLQGVELEAQTRIGGPVTAFGNVAWQDTKKEGDVLDASNHLTDELSELPKWKVNLGIKAEWAQGFLAKATLRWVDDREVPYLGTPGAPFAGSSSPEGAPLGSNVTLQKMDAFAVVDLLLRVPVLKGHVQGFVTAGVENLFDESYEEELDFPAPGQTFFAAVELKF</sequence>
<comment type="subcellular location">
    <subcellularLocation>
        <location evidence="1 10">Cell outer membrane</location>
        <topology evidence="1 10">Multi-pass membrane protein</topology>
    </subcellularLocation>
</comment>
<dbReference type="PANTHER" id="PTHR30069:SF29">
    <property type="entry name" value="HEMOGLOBIN AND HEMOGLOBIN-HAPTOGLOBIN-BINDING PROTEIN 1-RELATED"/>
    <property type="match status" value="1"/>
</dbReference>
<evidence type="ECO:0000256" key="8">
    <source>
        <dbReference type="ARBA" id="ARBA00023170"/>
    </source>
</evidence>
<feature type="domain" description="TonB-dependent receptor-like beta-barrel" evidence="13">
    <location>
        <begin position="243"/>
        <end position="699"/>
    </location>
</feature>
<evidence type="ECO:0000256" key="11">
    <source>
        <dbReference type="RuleBase" id="RU003357"/>
    </source>
</evidence>
<evidence type="ECO:0000256" key="12">
    <source>
        <dbReference type="SAM" id="SignalP"/>
    </source>
</evidence>
<dbReference type="InterPro" id="IPR039426">
    <property type="entry name" value="TonB-dep_rcpt-like"/>
</dbReference>
<dbReference type="AlphaFoldDB" id="A0A4P8L2P3"/>
<dbReference type="Pfam" id="PF00593">
    <property type="entry name" value="TonB_dep_Rec_b-barrel"/>
    <property type="match status" value="1"/>
</dbReference>
<dbReference type="GO" id="GO:0009279">
    <property type="term" value="C:cell outer membrane"/>
    <property type="evidence" value="ECO:0007669"/>
    <property type="project" value="UniProtKB-SubCell"/>
</dbReference>
<dbReference type="InterPro" id="IPR036942">
    <property type="entry name" value="Beta-barrel_TonB_sf"/>
</dbReference>
<keyword evidence="5 12" id="KW-0732">Signal</keyword>
<evidence type="ECO:0000259" key="14">
    <source>
        <dbReference type="Pfam" id="PF07715"/>
    </source>
</evidence>
<dbReference type="InterPro" id="IPR012910">
    <property type="entry name" value="Plug_dom"/>
</dbReference>
<gene>
    <name evidence="15" type="ORF">FDQ92_07350</name>
</gene>
<dbReference type="Pfam" id="PF07715">
    <property type="entry name" value="Plug"/>
    <property type="match status" value="1"/>
</dbReference>
<reference evidence="15 16" key="2">
    <citation type="submission" date="2019-05" db="EMBL/GenBank/DDBJ databases">
        <authorList>
            <person name="Suflita J.M."/>
            <person name="Marks C.R."/>
        </authorList>
    </citation>
    <scope>NUCLEOTIDE SEQUENCE [LARGE SCALE GENOMIC DNA]</scope>
    <source>
        <strain evidence="15 16">ALDC</strain>
    </source>
</reference>
<evidence type="ECO:0000256" key="2">
    <source>
        <dbReference type="ARBA" id="ARBA00022448"/>
    </source>
</evidence>
<evidence type="ECO:0000313" key="16">
    <source>
        <dbReference type="Proteomes" id="UP000298602"/>
    </source>
</evidence>
<feature type="chain" id="PRO_5020898484" evidence="12">
    <location>
        <begin position="26"/>
        <end position="725"/>
    </location>
</feature>
<evidence type="ECO:0000256" key="1">
    <source>
        <dbReference type="ARBA" id="ARBA00004571"/>
    </source>
</evidence>
<keyword evidence="3 10" id="KW-1134">Transmembrane beta strand</keyword>
<evidence type="ECO:0000256" key="10">
    <source>
        <dbReference type="PROSITE-ProRule" id="PRU01360"/>
    </source>
</evidence>
<dbReference type="RefSeq" id="WP_137423973.1">
    <property type="nucleotide sequence ID" value="NZ_CP040098.1"/>
</dbReference>
<organism evidence="15 16">
    <name type="scientific">Desulfoglaeba alkanexedens ALDC</name>
    <dbReference type="NCBI Taxonomy" id="980445"/>
    <lineage>
        <taxon>Bacteria</taxon>
        <taxon>Pseudomonadati</taxon>
        <taxon>Thermodesulfobacteriota</taxon>
        <taxon>Syntrophobacteria</taxon>
        <taxon>Syntrophobacterales</taxon>
        <taxon>Syntrophobacteraceae</taxon>
        <taxon>Desulfoglaeba</taxon>
    </lineage>
</organism>
<dbReference type="KEGG" id="dax:FDQ92_07350"/>
<dbReference type="CDD" id="cd01347">
    <property type="entry name" value="ligand_gated_channel"/>
    <property type="match status" value="1"/>
</dbReference>
<dbReference type="EMBL" id="CP040098">
    <property type="protein sequence ID" value="QCQ22004.1"/>
    <property type="molecule type" value="Genomic_DNA"/>
</dbReference>
<dbReference type="SUPFAM" id="SSF56935">
    <property type="entry name" value="Porins"/>
    <property type="match status" value="1"/>
</dbReference>
<dbReference type="GO" id="GO:0044718">
    <property type="term" value="P:siderophore transmembrane transport"/>
    <property type="evidence" value="ECO:0007669"/>
    <property type="project" value="TreeGrafter"/>
</dbReference>
<keyword evidence="8 15" id="KW-0675">Receptor</keyword>
<name>A0A4P8L2P3_9BACT</name>